<feature type="compositionally biased region" description="Basic residues" evidence="1">
    <location>
        <begin position="210"/>
        <end position="248"/>
    </location>
</feature>
<feature type="region of interest" description="Disordered" evidence="1">
    <location>
        <begin position="53"/>
        <end position="258"/>
    </location>
</feature>
<dbReference type="AlphaFoldDB" id="A0A813G8R2"/>
<sequence length="258" mass="28061">MICELYRVGVVVASEVVLLFLKRAIAFGPGMPRDEDVSDDELSETTRAVRRIQRELEGGGDHRKAGSSRGGSSGKRRRGEDEEEEEEYGRDRGAVTGIKLGEYAPGAKKTSAPSSGSFQVRGGRGGKDQKLGQSLESLAYARDDDEEAAAAPEAPAGSFRRRDLEHKVAEGEKAQLGIDGKVWGFIELPPSDEEGDRDEKKQKEEEASGKKKSKKASGKGEKKSKKDKKTKKVKKKKKDKAKKKKKKSSSSSSESSSS</sequence>
<feature type="compositionally biased region" description="Basic and acidic residues" evidence="1">
    <location>
        <begin position="160"/>
        <end position="173"/>
    </location>
</feature>
<accession>A0A813G8R2</accession>
<reference evidence="2" key="1">
    <citation type="submission" date="2021-02" db="EMBL/GenBank/DDBJ databases">
        <authorList>
            <person name="Dougan E. K."/>
            <person name="Rhodes N."/>
            <person name="Thang M."/>
            <person name="Chan C."/>
        </authorList>
    </citation>
    <scope>NUCLEOTIDE SEQUENCE</scope>
</reference>
<evidence type="ECO:0000313" key="3">
    <source>
        <dbReference type="Proteomes" id="UP000626109"/>
    </source>
</evidence>
<feature type="compositionally biased region" description="Basic and acidic residues" evidence="1">
    <location>
        <begin position="53"/>
        <end position="64"/>
    </location>
</feature>
<feature type="compositionally biased region" description="Basic and acidic residues" evidence="1">
    <location>
        <begin position="197"/>
        <end position="209"/>
    </location>
</feature>
<gene>
    <name evidence="2" type="ORF">PGLA2088_LOCUS75</name>
</gene>
<organism evidence="2 3">
    <name type="scientific">Polarella glacialis</name>
    <name type="common">Dinoflagellate</name>
    <dbReference type="NCBI Taxonomy" id="89957"/>
    <lineage>
        <taxon>Eukaryota</taxon>
        <taxon>Sar</taxon>
        <taxon>Alveolata</taxon>
        <taxon>Dinophyceae</taxon>
        <taxon>Suessiales</taxon>
        <taxon>Suessiaceae</taxon>
        <taxon>Polarella</taxon>
    </lineage>
</organism>
<dbReference type="EMBL" id="CAJNNW010000051">
    <property type="protein sequence ID" value="CAE8622649.1"/>
    <property type="molecule type" value="Genomic_DNA"/>
</dbReference>
<dbReference type="Proteomes" id="UP000626109">
    <property type="component" value="Unassembled WGS sequence"/>
</dbReference>
<name>A0A813G8R2_POLGL</name>
<feature type="compositionally biased region" description="Low complexity" evidence="1">
    <location>
        <begin position="249"/>
        <end position="258"/>
    </location>
</feature>
<evidence type="ECO:0000313" key="2">
    <source>
        <dbReference type="EMBL" id="CAE8622649.1"/>
    </source>
</evidence>
<protein>
    <submittedName>
        <fullName evidence="2">Uncharacterized protein</fullName>
    </submittedName>
</protein>
<comment type="caution">
    <text evidence="2">The sequence shown here is derived from an EMBL/GenBank/DDBJ whole genome shotgun (WGS) entry which is preliminary data.</text>
</comment>
<proteinExistence type="predicted"/>
<evidence type="ECO:0000256" key="1">
    <source>
        <dbReference type="SAM" id="MobiDB-lite"/>
    </source>
</evidence>